<evidence type="ECO:0000313" key="7">
    <source>
        <dbReference type="EMBL" id="KAL2068107.1"/>
    </source>
</evidence>
<evidence type="ECO:0000313" key="8">
    <source>
        <dbReference type="Proteomes" id="UP001595075"/>
    </source>
</evidence>
<dbReference type="Proteomes" id="UP001595075">
    <property type="component" value="Unassembled WGS sequence"/>
</dbReference>
<gene>
    <name evidence="7" type="ORF">VTL71DRAFT_16205</name>
</gene>
<evidence type="ECO:0000256" key="2">
    <source>
        <dbReference type="ARBA" id="ARBA00009430"/>
    </source>
</evidence>
<comment type="subcellular location">
    <subcellularLocation>
        <location evidence="1">Nucleus</location>
        <location evidence="1">Nucleolus</location>
    </subcellularLocation>
</comment>
<evidence type="ECO:0000256" key="6">
    <source>
        <dbReference type="SAM" id="MobiDB-lite"/>
    </source>
</evidence>
<dbReference type="Pfam" id="PF06870">
    <property type="entry name" value="RNA_pol_I_A49"/>
    <property type="match status" value="1"/>
</dbReference>
<dbReference type="PANTHER" id="PTHR14440">
    <property type="entry name" value="DNA-DIRECTED RNA POLYMERASE I SUBUNIT RPA49"/>
    <property type="match status" value="1"/>
</dbReference>
<dbReference type="InterPro" id="IPR009668">
    <property type="entry name" value="RNA_pol-assoc_fac_A49-like"/>
</dbReference>
<organism evidence="7 8">
    <name type="scientific">Oculimacula yallundae</name>
    <dbReference type="NCBI Taxonomy" id="86028"/>
    <lineage>
        <taxon>Eukaryota</taxon>
        <taxon>Fungi</taxon>
        <taxon>Dikarya</taxon>
        <taxon>Ascomycota</taxon>
        <taxon>Pezizomycotina</taxon>
        <taxon>Leotiomycetes</taxon>
        <taxon>Helotiales</taxon>
        <taxon>Ploettnerulaceae</taxon>
        <taxon>Oculimacula</taxon>
    </lineage>
</organism>
<feature type="region of interest" description="Disordered" evidence="6">
    <location>
        <begin position="221"/>
        <end position="242"/>
    </location>
</feature>
<sequence>MSDNVEKVKKRKRNADGSSKPSKRVAIEDDQQIKVSVSDAGTWAPVIASTPGLAIPTSIHLKPYTKTRKNVSSRSSSIVAKELILHSSDHPKLDYKAQEEEAGGVDTLLKHYVGVYDPETGNMEVMEARKMVVRGSVRAQQAVAEDELSRDMRERRNILGQTFGTKKARKAIASVTENAISPLKSARNREKPAKFDPATSAILSGMSETTKNMASRDELAARMDDAKPRPKPNRDATQPGDVYTTDSLIGKDVMKSIPIKVWQDSLKANRVIVCPYRFIVSRVDGVAKNVEKLKILRYMLLLMQVLDASRLNRGVRMLPKRDELKKFLEDMPETVLESIKRKFTEGGTITSFNTDLIRTHLCALACIVDNFEVHTFDLQEDLKLDTKEMSQYFMEIGAKIAVLPEADRKKLGLEKSAAAQRKVAKLKLPLDFPKVSFGRRK</sequence>
<evidence type="ECO:0000256" key="1">
    <source>
        <dbReference type="ARBA" id="ARBA00004604"/>
    </source>
</evidence>
<dbReference type="EMBL" id="JAZHXI010000009">
    <property type="protein sequence ID" value="KAL2068107.1"/>
    <property type="molecule type" value="Genomic_DNA"/>
</dbReference>
<protein>
    <submittedName>
        <fullName evidence="7">Uncharacterized protein</fullName>
    </submittedName>
</protein>
<feature type="compositionally biased region" description="Basic and acidic residues" evidence="6">
    <location>
        <begin position="221"/>
        <end position="234"/>
    </location>
</feature>
<evidence type="ECO:0000256" key="4">
    <source>
        <dbReference type="ARBA" id="ARBA00023163"/>
    </source>
</evidence>
<accession>A0ABR4CDT5</accession>
<evidence type="ECO:0000256" key="3">
    <source>
        <dbReference type="ARBA" id="ARBA00022478"/>
    </source>
</evidence>
<proteinExistence type="inferred from homology"/>
<keyword evidence="5" id="KW-0539">Nucleus</keyword>
<evidence type="ECO:0000256" key="5">
    <source>
        <dbReference type="ARBA" id="ARBA00023242"/>
    </source>
</evidence>
<keyword evidence="8" id="KW-1185">Reference proteome</keyword>
<keyword evidence="4" id="KW-0804">Transcription</keyword>
<comment type="similarity">
    <text evidence="2">Belongs to the eukaryotic RPA49/POLR1E RNA polymerase subunit family.</text>
</comment>
<feature type="region of interest" description="Disordered" evidence="6">
    <location>
        <begin position="1"/>
        <end position="27"/>
    </location>
</feature>
<comment type="caution">
    <text evidence="7">The sequence shown here is derived from an EMBL/GenBank/DDBJ whole genome shotgun (WGS) entry which is preliminary data.</text>
</comment>
<name>A0ABR4CDT5_9HELO</name>
<keyword evidence="3" id="KW-0240">DNA-directed RNA polymerase</keyword>
<reference evidence="7 8" key="1">
    <citation type="journal article" date="2024" name="Commun. Biol.">
        <title>Comparative genomic analysis of thermophilic fungi reveals convergent evolutionary adaptations and gene losses.</title>
        <authorList>
            <person name="Steindorff A.S."/>
            <person name="Aguilar-Pontes M.V."/>
            <person name="Robinson A.J."/>
            <person name="Andreopoulos B."/>
            <person name="LaButti K."/>
            <person name="Kuo A."/>
            <person name="Mondo S."/>
            <person name="Riley R."/>
            <person name="Otillar R."/>
            <person name="Haridas S."/>
            <person name="Lipzen A."/>
            <person name="Grimwood J."/>
            <person name="Schmutz J."/>
            <person name="Clum A."/>
            <person name="Reid I.D."/>
            <person name="Moisan M.C."/>
            <person name="Butler G."/>
            <person name="Nguyen T.T.M."/>
            <person name="Dewar K."/>
            <person name="Conant G."/>
            <person name="Drula E."/>
            <person name="Henrissat B."/>
            <person name="Hansel C."/>
            <person name="Singer S."/>
            <person name="Hutchinson M.I."/>
            <person name="de Vries R.P."/>
            <person name="Natvig D.O."/>
            <person name="Powell A.J."/>
            <person name="Tsang A."/>
            <person name="Grigoriev I.V."/>
        </authorList>
    </citation>
    <scope>NUCLEOTIDE SEQUENCE [LARGE SCALE GENOMIC DNA]</scope>
    <source>
        <strain evidence="7 8">CBS 494.80</strain>
    </source>
</reference>